<organism evidence="1 2">
    <name type="scientific">Chitinophaga niastensis</name>
    <dbReference type="NCBI Taxonomy" id="536980"/>
    <lineage>
        <taxon>Bacteria</taxon>
        <taxon>Pseudomonadati</taxon>
        <taxon>Bacteroidota</taxon>
        <taxon>Chitinophagia</taxon>
        <taxon>Chitinophagales</taxon>
        <taxon>Chitinophagaceae</taxon>
        <taxon>Chitinophaga</taxon>
    </lineage>
</organism>
<accession>A0A2P8HVV8</accession>
<evidence type="ECO:0000313" key="1">
    <source>
        <dbReference type="EMBL" id="PSL50315.1"/>
    </source>
</evidence>
<proteinExistence type="predicted"/>
<reference evidence="1 2" key="1">
    <citation type="submission" date="2018-03" db="EMBL/GenBank/DDBJ databases">
        <title>Genomic Encyclopedia of Archaeal and Bacterial Type Strains, Phase II (KMG-II): from individual species to whole genera.</title>
        <authorList>
            <person name="Goeker M."/>
        </authorList>
    </citation>
    <scope>NUCLEOTIDE SEQUENCE [LARGE SCALE GENOMIC DNA]</scope>
    <source>
        <strain evidence="1 2">DSM 24859</strain>
    </source>
</reference>
<keyword evidence="2" id="KW-1185">Reference proteome</keyword>
<dbReference type="AlphaFoldDB" id="A0A2P8HVV8"/>
<sequence>MFRLIIVPDRNEYYMLGSQTGDHMSFLSTKLFKDTPFYIFSGVDADVLLIKRLYFPYRSVRIDNGNATDGKVFFTD</sequence>
<protein>
    <submittedName>
        <fullName evidence="1">Uncharacterized protein</fullName>
    </submittedName>
</protein>
<dbReference type="EMBL" id="PYAW01000001">
    <property type="protein sequence ID" value="PSL50315.1"/>
    <property type="molecule type" value="Genomic_DNA"/>
</dbReference>
<name>A0A2P8HVV8_CHINA</name>
<gene>
    <name evidence="1" type="ORF">CLV51_1011659</name>
</gene>
<evidence type="ECO:0000313" key="2">
    <source>
        <dbReference type="Proteomes" id="UP000240971"/>
    </source>
</evidence>
<comment type="caution">
    <text evidence="1">The sequence shown here is derived from an EMBL/GenBank/DDBJ whole genome shotgun (WGS) entry which is preliminary data.</text>
</comment>
<dbReference type="Proteomes" id="UP000240971">
    <property type="component" value="Unassembled WGS sequence"/>
</dbReference>